<gene>
    <name evidence="7" type="ORF">JAZ07_22055</name>
</gene>
<keyword evidence="3 5" id="KW-1133">Transmembrane helix</keyword>
<feature type="transmembrane region" description="Helical" evidence="5">
    <location>
        <begin position="55"/>
        <end position="75"/>
    </location>
</feature>
<dbReference type="GO" id="GO:0016020">
    <property type="term" value="C:membrane"/>
    <property type="evidence" value="ECO:0007669"/>
    <property type="project" value="UniProtKB-SubCell"/>
</dbReference>
<dbReference type="InterPro" id="IPR051533">
    <property type="entry name" value="WaaL-like"/>
</dbReference>
<comment type="subcellular location">
    <subcellularLocation>
        <location evidence="1">Membrane</location>
        <topology evidence="1">Multi-pass membrane protein</topology>
    </subcellularLocation>
</comment>
<keyword evidence="2 5" id="KW-0812">Transmembrane</keyword>
<dbReference type="EMBL" id="JAEPCM010000842">
    <property type="protein sequence ID" value="MCG7949029.1"/>
    <property type="molecule type" value="Genomic_DNA"/>
</dbReference>
<sequence length="414" mass="46521">MESLTKFLFSLWIVSLPFYSYSIFGSLSIDNLLVPIVIVSIVLRELTSSLIYKNRLIVILSLVFLFLVYSVSRLISVIDDVVYFNFTITLLGKQFIYLILPLLYVRTINDWIYTGKLIIFIAVIGIFSTLVASMGLFEFNVQRYAMSRFGIEGLQKSIGLLSNYGDMAILGSFSFLFMFVAKKNIKENLLGSLSKWSAAVLILGGYLGAQSRNMYLTLFVAGFMSLIIRQFTDHRAKRSLLVFLILLVSLSSIIFTLTIFEINPLESAKSIGGTKEATATVDARLGQYIFALKLFSMNPFFGNGISVLEAGIEVHNIWLALLALCGLFGTVPILLIFIIELLSLINIRTSNEYYNQIKIIGLSQICCMLVAAEFYGAMTYIFLMMTGFIYSLPSLLRQAVRYSPTTEKNNKIIL</sequence>
<feature type="transmembrane region" description="Helical" evidence="5">
    <location>
        <begin position="239"/>
        <end position="260"/>
    </location>
</feature>
<dbReference type="Proteomes" id="UP000886667">
    <property type="component" value="Unassembled WGS sequence"/>
</dbReference>
<reference evidence="7" key="1">
    <citation type="journal article" date="2021" name="Proc. Natl. Acad. Sci. U.S.A.">
        <title>Global biogeography of chemosynthetic symbionts reveals both localized and globally distributed symbiont groups. .</title>
        <authorList>
            <person name="Osvatic J.T."/>
            <person name="Wilkins L.G.E."/>
            <person name="Leibrecht L."/>
            <person name="Leray M."/>
            <person name="Zauner S."/>
            <person name="Polzin J."/>
            <person name="Camacho Y."/>
            <person name="Gros O."/>
            <person name="van Gils J.A."/>
            <person name="Eisen J.A."/>
            <person name="Petersen J.M."/>
            <person name="Yuen B."/>
        </authorList>
    </citation>
    <scope>NUCLEOTIDE SEQUENCE</scope>
    <source>
        <strain evidence="7">MAGclacostrist064TRANS</strain>
    </source>
</reference>
<proteinExistence type="predicted"/>
<organism evidence="7 8">
    <name type="scientific">Candidatus Thiodiazotropha taylori</name>
    <dbReference type="NCBI Taxonomy" id="2792791"/>
    <lineage>
        <taxon>Bacteria</taxon>
        <taxon>Pseudomonadati</taxon>
        <taxon>Pseudomonadota</taxon>
        <taxon>Gammaproteobacteria</taxon>
        <taxon>Chromatiales</taxon>
        <taxon>Sedimenticolaceae</taxon>
        <taxon>Candidatus Thiodiazotropha</taxon>
    </lineage>
</organism>
<comment type="caution">
    <text evidence="7">The sequence shown here is derived from an EMBL/GenBank/DDBJ whole genome shotgun (WGS) entry which is preliminary data.</text>
</comment>
<accession>A0A9E4N7S9</accession>
<dbReference type="Pfam" id="PF04932">
    <property type="entry name" value="Wzy_C"/>
    <property type="match status" value="1"/>
</dbReference>
<evidence type="ECO:0000256" key="1">
    <source>
        <dbReference type="ARBA" id="ARBA00004141"/>
    </source>
</evidence>
<evidence type="ECO:0000256" key="3">
    <source>
        <dbReference type="ARBA" id="ARBA00022989"/>
    </source>
</evidence>
<feature type="transmembrane region" description="Helical" evidence="5">
    <location>
        <begin position="193"/>
        <end position="209"/>
    </location>
</feature>
<dbReference type="AlphaFoldDB" id="A0A9E4N7S9"/>
<evidence type="ECO:0000256" key="5">
    <source>
        <dbReference type="SAM" id="Phobius"/>
    </source>
</evidence>
<feature type="transmembrane region" description="Helical" evidence="5">
    <location>
        <begin position="117"/>
        <end position="137"/>
    </location>
</feature>
<evidence type="ECO:0000313" key="8">
    <source>
        <dbReference type="Proteomes" id="UP000886667"/>
    </source>
</evidence>
<evidence type="ECO:0000256" key="4">
    <source>
        <dbReference type="ARBA" id="ARBA00023136"/>
    </source>
</evidence>
<feature type="transmembrane region" description="Helical" evidence="5">
    <location>
        <begin position="215"/>
        <end position="232"/>
    </location>
</feature>
<feature type="transmembrane region" description="Helical" evidence="5">
    <location>
        <begin position="317"/>
        <end position="341"/>
    </location>
</feature>
<dbReference type="GO" id="GO:0016874">
    <property type="term" value="F:ligase activity"/>
    <property type="evidence" value="ECO:0007669"/>
    <property type="project" value="UniProtKB-KW"/>
</dbReference>
<evidence type="ECO:0000259" key="6">
    <source>
        <dbReference type="Pfam" id="PF04932"/>
    </source>
</evidence>
<evidence type="ECO:0000256" key="2">
    <source>
        <dbReference type="ARBA" id="ARBA00022692"/>
    </source>
</evidence>
<feature type="transmembrane region" description="Helical" evidence="5">
    <location>
        <begin position="20"/>
        <end position="43"/>
    </location>
</feature>
<keyword evidence="4 5" id="KW-0472">Membrane</keyword>
<feature type="transmembrane region" description="Helical" evidence="5">
    <location>
        <begin position="157"/>
        <end position="181"/>
    </location>
</feature>
<feature type="transmembrane region" description="Helical" evidence="5">
    <location>
        <begin position="353"/>
        <end position="371"/>
    </location>
</feature>
<feature type="domain" description="O-antigen ligase-related" evidence="6">
    <location>
        <begin position="198"/>
        <end position="331"/>
    </location>
</feature>
<keyword evidence="7" id="KW-0436">Ligase</keyword>
<dbReference type="InterPro" id="IPR007016">
    <property type="entry name" value="O-antigen_ligase-rel_domated"/>
</dbReference>
<feature type="transmembrane region" description="Helical" evidence="5">
    <location>
        <begin position="81"/>
        <end position="105"/>
    </location>
</feature>
<evidence type="ECO:0000313" key="7">
    <source>
        <dbReference type="EMBL" id="MCG7949029.1"/>
    </source>
</evidence>
<dbReference type="PANTHER" id="PTHR37422">
    <property type="entry name" value="TEICHURONIC ACID BIOSYNTHESIS PROTEIN TUAE"/>
    <property type="match status" value="1"/>
</dbReference>
<name>A0A9E4N7S9_9GAMM</name>
<protein>
    <submittedName>
        <fullName evidence="7">O-antigen ligase family protein</fullName>
    </submittedName>
</protein>
<dbReference type="PANTHER" id="PTHR37422:SF13">
    <property type="entry name" value="LIPOPOLYSACCHARIDE BIOSYNTHESIS PROTEIN PA4999-RELATED"/>
    <property type="match status" value="1"/>
</dbReference>